<sequence>MVTTQEQVEASDLRLINKPKALDRNPLWVQAIISLVLIILALITLLPILNVLAMSLSEAHAIYEHPLMLVPYSVTLDAYKYIFSTSVLLKSFAVTVFATGVGTLFNLLVTITGAYALSKTKMPGSRMLLWFCIIPMLFGPGLIPSYILLKNLHLLNSIWVLVVSGLVVPFNLILMRNFFWSIPEELEEAMRIDGASEMGILWRMIIPLSKPAIATIGLFYAVGHWNDFFTGLFFITDNTKWPLQVLLRSIVIDMNALNMRGVSTTISQDASKIMLTPENIKAASIIFAVVPIVIVYPFLQKYFVKGIMLGSVKG</sequence>
<dbReference type="InterPro" id="IPR035906">
    <property type="entry name" value="MetI-like_sf"/>
</dbReference>
<dbReference type="Gene3D" id="1.10.3720.10">
    <property type="entry name" value="MetI-like"/>
    <property type="match status" value="1"/>
</dbReference>
<keyword evidence="3" id="KW-1003">Cell membrane</keyword>
<feature type="transmembrane region" description="Helical" evidence="7">
    <location>
        <begin position="92"/>
        <end position="116"/>
    </location>
</feature>
<comment type="subcellular location">
    <subcellularLocation>
        <location evidence="1 7">Cell membrane</location>
        <topology evidence="1 7">Multi-pass membrane protein</topology>
    </subcellularLocation>
</comment>
<evidence type="ECO:0000256" key="6">
    <source>
        <dbReference type="ARBA" id="ARBA00023136"/>
    </source>
</evidence>
<dbReference type="GO" id="GO:0055085">
    <property type="term" value="P:transmembrane transport"/>
    <property type="evidence" value="ECO:0007669"/>
    <property type="project" value="InterPro"/>
</dbReference>
<feature type="transmembrane region" description="Helical" evidence="7">
    <location>
        <begin position="200"/>
        <end position="222"/>
    </location>
</feature>
<gene>
    <name evidence="9" type="primary">lplC</name>
    <name evidence="9" type="ORF">GCM10010911_45260</name>
</gene>
<keyword evidence="4 7" id="KW-0812">Transmembrane</keyword>
<dbReference type="Proteomes" id="UP000612456">
    <property type="component" value="Unassembled WGS sequence"/>
</dbReference>
<evidence type="ECO:0000313" key="9">
    <source>
        <dbReference type="EMBL" id="GGD82089.1"/>
    </source>
</evidence>
<proteinExistence type="inferred from homology"/>
<keyword evidence="5 7" id="KW-1133">Transmembrane helix</keyword>
<evidence type="ECO:0000256" key="3">
    <source>
        <dbReference type="ARBA" id="ARBA00022475"/>
    </source>
</evidence>
<evidence type="ECO:0000259" key="8">
    <source>
        <dbReference type="PROSITE" id="PS50928"/>
    </source>
</evidence>
<feature type="transmembrane region" description="Helical" evidence="7">
    <location>
        <begin position="154"/>
        <end position="179"/>
    </location>
</feature>
<evidence type="ECO:0000256" key="1">
    <source>
        <dbReference type="ARBA" id="ARBA00004651"/>
    </source>
</evidence>
<feature type="transmembrane region" description="Helical" evidence="7">
    <location>
        <begin position="27"/>
        <end position="49"/>
    </location>
</feature>
<feature type="domain" description="ABC transmembrane type-1" evidence="8">
    <location>
        <begin position="92"/>
        <end position="298"/>
    </location>
</feature>
<comment type="similarity">
    <text evidence="7">Belongs to the binding-protein-dependent transport system permease family.</text>
</comment>
<accession>A0A916Z9X3</accession>
<evidence type="ECO:0000313" key="10">
    <source>
        <dbReference type="Proteomes" id="UP000612456"/>
    </source>
</evidence>
<feature type="transmembrane region" description="Helical" evidence="7">
    <location>
        <begin position="128"/>
        <end position="148"/>
    </location>
</feature>
<keyword evidence="2 7" id="KW-0813">Transport</keyword>
<comment type="caution">
    <text evidence="9">The sequence shown here is derived from an EMBL/GenBank/DDBJ whole genome shotgun (WGS) entry which is preliminary data.</text>
</comment>
<protein>
    <submittedName>
        <fullName evidence="9">Protein LplC</fullName>
    </submittedName>
</protein>
<dbReference type="CDD" id="cd06261">
    <property type="entry name" value="TM_PBP2"/>
    <property type="match status" value="1"/>
</dbReference>
<keyword evidence="6 7" id="KW-0472">Membrane</keyword>
<dbReference type="RefSeq" id="WP_188995165.1">
    <property type="nucleotide sequence ID" value="NZ_BMHP01000003.1"/>
</dbReference>
<dbReference type="PANTHER" id="PTHR43744:SF9">
    <property type="entry name" value="POLYGALACTURONAN_RHAMNOGALACTURONAN TRANSPORT SYSTEM PERMEASE PROTEIN YTCP"/>
    <property type="match status" value="1"/>
</dbReference>
<dbReference type="GO" id="GO:0005886">
    <property type="term" value="C:plasma membrane"/>
    <property type="evidence" value="ECO:0007669"/>
    <property type="project" value="UniProtKB-SubCell"/>
</dbReference>
<reference evidence="9" key="2">
    <citation type="submission" date="2020-09" db="EMBL/GenBank/DDBJ databases">
        <authorList>
            <person name="Sun Q."/>
            <person name="Zhou Y."/>
        </authorList>
    </citation>
    <scope>NUCLEOTIDE SEQUENCE</scope>
    <source>
        <strain evidence="9">CGMCC 1.15178</strain>
    </source>
</reference>
<keyword evidence="10" id="KW-1185">Reference proteome</keyword>
<reference evidence="9" key="1">
    <citation type="journal article" date="2014" name="Int. J. Syst. Evol. Microbiol.">
        <title>Complete genome sequence of Corynebacterium casei LMG S-19264T (=DSM 44701T), isolated from a smear-ripened cheese.</title>
        <authorList>
            <consortium name="US DOE Joint Genome Institute (JGI-PGF)"/>
            <person name="Walter F."/>
            <person name="Albersmeier A."/>
            <person name="Kalinowski J."/>
            <person name="Ruckert C."/>
        </authorList>
    </citation>
    <scope>NUCLEOTIDE SEQUENCE</scope>
    <source>
        <strain evidence="9">CGMCC 1.15178</strain>
    </source>
</reference>
<dbReference type="InterPro" id="IPR000515">
    <property type="entry name" value="MetI-like"/>
</dbReference>
<evidence type="ECO:0000256" key="4">
    <source>
        <dbReference type="ARBA" id="ARBA00022692"/>
    </source>
</evidence>
<dbReference type="PROSITE" id="PS50928">
    <property type="entry name" value="ABC_TM1"/>
    <property type="match status" value="1"/>
</dbReference>
<dbReference type="EMBL" id="BMHP01000003">
    <property type="protein sequence ID" value="GGD82089.1"/>
    <property type="molecule type" value="Genomic_DNA"/>
</dbReference>
<dbReference type="AlphaFoldDB" id="A0A916Z9X3"/>
<feature type="transmembrane region" description="Helical" evidence="7">
    <location>
        <begin position="280"/>
        <end position="299"/>
    </location>
</feature>
<evidence type="ECO:0000256" key="7">
    <source>
        <dbReference type="RuleBase" id="RU363032"/>
    </source>
</evidence>
<dbReference type="SUPFAM" id="SSF161098">
    <property type="entry name" value="MetI-like"/>
    <property type="match status" value="1"/>
</dbReference>
<name>A0A916Z9X3_9BACL</name>
<dbReference type="PANTHER" id="PTHR43744">
    <property type="entry name" value="ABC TRANSPORTER PERMEASE PROTEIN MG189-RELATED-RELATED"/>
    <property type="match status" value="1"/>
</dbReference>
<organism evidence="9 10">
    <name type="scientific">Paenibacillus nasutitermitis</name>
    <dbReference type="NCBI Taxonomy" id="1652958"/>
    <lineage>
        <taxon>Bacteria</taxon>
        <taxon>Bacillati</taxon>
        <taxon>Bacillota</taxon>
        <taxon>Bacilli</taxon>
        <taxon>Bacillales</taxon>
        <taxon>Paenibacillaceae</taxon>
        <taxon>Paenibacillus</taxon>
    </lineage>
</organism>
<evidence type="ECO:0000256" key="2">
    <source>
        <dbReference type="ARBA" id="ARBA00022448"/>
    </source>
</evidence>
<dbReference type="Pfam" id="PF00528">
    <property type="entry name" value="BPD_transp_1"/>
    <property type="match status" value="1"/>
</dbReference>
<evidence type="ECO:0000256" key="5">
    <source>
        <dbReference type="ARBA" id="ARBA00022989"/>
    </source>
</evidence>